<accession>A0ABD4TKB1</accession>
<organism evidence="1 2">
    <name type="scientific">Methanocalculus taiwanensis</name>
    <dbReference type="NCBI Taxonomy" id="106207"/>
    <lineage>
        <taxon>Archaea</taxon>
        <taxon>Methanobacteriati</taxon>
        <taxon>Methanobacteriota</taxon>
        <taxon>Stenosarchaea group</taxon>
        <taxon>Methanomicrobia</taxon>
        <taxon>Methanomicrobiales</taxon>
        <taxon>Methanocalculaceae</taxon>
        <taxon>Methanocalculus</taxon>
    </lineage>
</organism>
<proteinExistence type="predicted"/>
<gene>
    <name evidence="1" type="ORF">FTO68_07815</name>
</gene>
<evidence type="ECO:0000313" key="1">
    <source>
        <dbReference type="EMBL" id="MCQ1538886.1"/>
    </source>
</evidence>
<dbReference type="InterPro" id="IPR036390">
    <property type="entry name" value="WH_DNA-bd_sf"/>
</dbReference>
<dbReference type="EMBL" id="VOTZ01000015">
    <property type="protein sequence ID" value="MCQ1538886.1"/>
    <property type="molecule type" value="Genomic_DNA"/>
</dbReference>
<protein>
    <recommendedName>
        <fullName evidence="3">Transcriptional regulator</fullName>
    </recommendedName>
</protein>
<evidence type="ECO:0008006" key="3">
    <source>
        <dbReference type="Google" id="ProtNLM"/>
    </source>
</evidence>
<evidence type="ECO:0000313" key="2">
    <source>
        <dbReference type="Proteomes" id="UP001524383"/>
    </source>
</evidence>
<name>A0ABD4TKB1_9EURY</name>
<dbReference type="RefSeq" id="WP_255332840.1">
    <property type="nucleotide sequence ID" value="NZ_VOTZ01000015.1"/>
</dbReference>
<reference evidence="1 2" key="1">
    <citation type="submission" date="2019-08" db="EMBL/GenBank/DDBJ databases">
        <authorList>
            <person name="Chen S.-C."/>
            <person name="Lai M.-C."/>
            <person name="You Y.-T."/>
        </authorList>
    </citation>
    <scope>NUCLEOTIDE SEQUENCE [LARGE SCALE GENOMIC DNA]</scope>
    <source>
        <strain evidence="1 2">P2F9704a</strain>
    </source>
</reference>
<dbReference type="Proteomes" id="UP001524383">
    <property type="component" value="Unassembled WGS sequence"/>
</dbReference>
<dbReference type="AlphaFoldDB" id="A0ABD4TKB1"/>
<sequence length="112" mass="12702">MNANEHHEMLDAAIRLILDEGRITISVTADEISISLPRTRRLAEHLGIPHYYVLPHFAAMEKDGLIRRAERVGISTTRKGTEVIASKLLERYPEELSGKFPKKIIDLLRETG</sequence>
<dbReference type="SUPFAM" id="SSF46785">
    <property type="entry name" value="Winged helix' DNA-binding domain"/>
    <property type="match status" value="1"/>
</dbReference>
<comment type="caution">
    <text evidence="1">The sequence shown here is derived from an EMBL/GenBank/DDBJ whole genome shotgun (WGS) entry which is preliminary data.</text>
</comment>
<keyword evidence="2" id="KW-1185">Reference proteome</keyword>